<gene>
    <name evidence="2" type="ORF">SAMN05421819_3054</name>
</gene>
<dbReference type="OrthoDB" id="189734at2"/>
<keyword evidence="1" id="KW-0732">Signal</keyword>
<reference evidence="2 3" key="1">
    <citation type="submission" date="2016-10" db="EMBL/GenBank/DDBJ databases">
        <authorList>
            <person name="de Groot N.N."/>
        </authorList>
    </citation>
    <scope>NUCLEOTIDE SEQUENCE [LARGE SCALE GENOMIC DNA]</scope>
    <source>
        <strain evidence="2 3">DSM 22489</strain>
    </source>
</reference>
<organism evidence="2 3">
    <name type="scientific">Bryocella elongata</name>
    <dbReference type="NCBI Taxonomy" id="863522"/>
    <lineage>
        <taxon>Bacteria</taxon>
        <taxon>Pseudomonadati</taxon>
        <taxon>Acidobacteriota</taxon>
        <taxon>Terriglobia</taxon>
        <taxon>Terriglobales</taxon>
        <taxon>Acidobacteriaceae</taxon>
        <taxon>Bryocella</taxon>
    </lineage>
</organism>
<evidence type="ECO:0000256" key="1">
    <source>
        <dbReference type="SAM" id="SignalP"/>
    </source>
</evidence>
<dbReference type="EMBL" id="FNVA01000005">
    <property type="protein sequence ID" value="SEG46065.1"/>
    <property type="molecule type" value="Genomic_DNA"/>
</dbReference>
<accession>A0A1H6ADE2</accession>
<protein>
    <recommendedName>
        <fullName evidence="4">Alpha/beta hydrolase</fullName>
    </recommendedName>
</protein>
<evidence type="ECO:0008006" key="4">
    <source>
        <dbReference type="Google" id="ProtNLM"/>
    </source>
</evidence>
<dbReference type="Gene3D" id="3.40.50.1820">
    <property type="entry name" value="alpha/beta hydrolase"/>
    <property type="match status" value="1"/>
</dbReference>
<dbReference type="AlphaFoldDB" id="A0A1H6ADE2"/>
<feature type="signal peptide" evidence="1">
    <location>
        <begin position="1"/>
        <end position="25"/>
    </location>
</feature>
<evidence type="ECO:0000313" key="3">
    <source>
        <dbReference type="Proteomes" id="UP000236728"/>
    </source>
</evidence>
<dbReference type="Proteomes" id="UP000236728">
    <property type="component" value="Unassembled WGS sequence"/>
</dbReference>
<dbReference type="RefSeq" id="WP_103933913.1">
    <property type="nucleotide sequence ID" value="NZ_FNVA01000005.1"/>
</dbReference>
<dbReference type="SUPFAM" id="SSF53474">
    <property type="entry name" value="alpha/beta-Hydrolases"/>
    <property type="match status" value="1"/>
</dbReference>
<sequence length="393" mass="43315">MPSLPKRLPGSCCRLLAAALCCASAAVGIAQKPVAPETLKGPQGTTEVGLIDGAAYRIDIPPDWNHNLIVYYHGYAENSVSYHIAEKLTGRPQPMLDRHYAIVESGYSEGGWALQQAYPETEALRRYFVKKFGQPKETYLVGTSMGGMLVAISLEIDAQGYMGGLDLCGSVGPSYVSMDRRFAQRAAFDRYFPGIFPPLVMTPPDYEQSSAMRDKVLAALKANPIAATSMRALTGLHNDPDLAWDMDYFTFNIADLQKRARGNPFDNRNTLYTGTGGSASDYDLNDKVRRYASNPLARAYLIAHYTPNGHLGKPMLALHTLYDPIVPPNTLTLYTNMILAAGESRHFVQQYVHREGHCNITDEEVGRAFDELVAWTHNGPQPTAGLLPEPQLR</sequence>
<feature type="chain" id="PRO_5009292551" description="Alpha/beta hydrolase" evidence="1">
    <location>
        <begin position="26"/>
        <end position="393"/>
    </location>
</feature>
<name>A0A1H6ADE2_9BACT</name>
<keyword evidence="3" id="KW-1185">Reference proteome</keyword>
<evidence type="ECO:0000313" key="2">
    <source>
        <dbReference type="EMBL" id="SEG46065.1"/>
    </source>
</evidence>
<dbReference type="InterPro" id="IPR029058">
    <property type="entry name" value="AB_hydrolase_fold"/>
</dbReference>
<proteinExistence type="predicted"/>